<dbReference type="FunFam" id="2.60.40.420:FF:000057">
    <property type="entry name" value="Ephrin A4"/>
    <property type="match status" value="1"/>
</dbReference>
<evidence type="ECO:0000256" key="10">
    <source>
        <dbReference type="ARBA" id="ARBA00069523"/>
    </source>
</evidence>
<dbReference type="Pfam" id="PF00812">
    <property type="entry name" value="Ephrin"/>
    <property type="match status" value="1"/>
</dbReference>
<evidence type="ECO:0000256" key="8">
    <source>
        <dbReference type="ARBA" id="ARBA00023288"/>
    </source>
</evidence>
<evidence type="ECO:0000256" key="2">
    <source>
        <dbReference type="ARBA" id="ARBA00022475"/>
    </source>
</evidence>
<evidence type="ECO:0000256" key="12">
    <source>
        <dbReference type="PROSITE-ProRule" id="PRU00884"/>
    </source>
</evidence>
<evidence type="ECO:0000256" key="6">
    <source>
        <dbReference type="ARBA" id="ARBA00023157"/>
    </source>
</evidence>
<dbReference type="InterPro" id="IPR034252">
    <property type="entry name" value="Ephrin-A_Ecto"/>
</dbReference>
<evidence type="ECO:0000256" key="7">
    <source>
        <dbReference type="ARBA" id="ARBA00023180"/>
    </source>
</evidence>
<dbReference type="InterPro" id="IPR031328">
    <property type="entry name" value="Ephrin"/>
</dbReference>
<dbReference type="InterPro" id="IPR019765">
    <property type="entry name" value="Ephrin_CS"/>
</dbReference>
<dbReference type="GO" id="GO:0007411">
    <property type="term" value="P:axon guidance"/>
    <property type="evidence" value="ECO:0007669"/>
    <property type="project" value="TreeGrafter"/>
</dbReference>
<evidence type="ECO:0000313" key="16">
    <source>
        <dbReference type="Ensembl" id="ENSCMUP00000032822.1"/>
    </source>
</evidence>
<dbReference type="Proteomes" id="UP000694553">
    <property type="component" value="Unassembled WGS sequence"/>
</dbReference>
<organism evidence="16 17">
    <name type="scientific">Corvus moneduloides</name>
    <name type="common">New Caledonian crow</name>
    <dbReference type="NCBI Taxonomy" id="1196302"/>
    <lineage>
        <taxon>Eukaryota</taxon>
        <taxon>Metazoa</taxon>
        <taxon>Chordata</taxon>
        <taxon>Craniata</taxon>
        <taxon>Vertebrata</taxon>
        <taxon>Euteleostomi</taxon>
        <taxon>Archelosauria</taxon>
        <taxon>Archosauria</taxon>
        <taxon>Dinosauria</taxon>
        <taxon>Saurischia</taxon>
        <taxon>Theropoda</taxon>
        <taxon>Coelurosauria</taxon>
        <taxon>Aves</taxon>
        <taxon>Neognathae</taxon>
        <taxon>Neoaves</taxon>
        <taxon>Telluraves</taxon>
        <taxon>Australaves</taxon>
        <taxon>Passeriformes</taxon>
        <taxon>Corvoidea</taxon>
        <taxon>Corvidae</taxon>
        <taxon>Corvus</taxon>
    </lineage>
</organism>
<reference evidence="17" key="1">
    <citation type="submission" date="2019-10" db="EMBL/GenBank/DDBJ databases">
        <title>Corvus moneduloides (New Caledonian crow) genome, bCorMon1, primary haplotype.</title>
        <authorList>
            <person name="Rutz C."/>
            <person name="Fungtammasan C."/>
            <person name="Mountcastle J."/>
            <person name="Formenti G."/>
            <person name="Chow W."/>
            <person name="Howe K."/>
            <person name="Steele M.P."/>
            <person name="Fernandes J."/>
            <person name="Gilbert M.T.P."/>
            <person name="Fedrigo O."/>
            <person name="Jarvis E.D."/>
            <person name="Gemmell N."/>
        </authorList>
    </citation>
    <scope>NUCLEOTIDE SEQUENCE [LARGE SCALE GENOMIC DNA]</scope>
</reference>
<accession>A0A8U7NYW7</accession>
<dbReference type="Gene3D" id="2.60.40.420">
    <property type="entry name" value="Cupredoxins - blue copper proteins"/>
    <property type="match status" value="1"/>
</dbReference>
<feature type="region of interest" description="Disordered" evidence="14">
    <location>
        <begin position="521"/>
        <end position="549"/>
    </location>
</feature>
<keyword evidence="6 12" id="KW-1015">Disulfide bond</keyword>
<dbReference type="SUPFAM" id="SSF49503">
    <property type="entry name" value="Cupredoxins"/>
    <property type="match status" value="1"/>
</dbReference>
<feature type="region of interest" description="Disordered" evidence="14">
    <location>
        <begin position="331"/>
        <end position="362"/>
    </location>
</feature>
<comment type="similarity">
    <text evidence="12 13">Belongs to the ephrin family.</text>
</comment>
<dbReference type="AlphaFoldDB" id="A0A8U7NYW7"/>
<dbReference type="PRINTS" id="PR01347">
    <property type="entry name" value="EPHRIN"/>
</dbReference>
<feature type="region of interest" description="Disordered" evidence="14">
    <location>
        <begin position="609"/>
        <end position="669"/>
    </location>
</feature>
<feature type="compositionally biased region" description="Gly residues" evidence="14">
    <location>
        <begin position="534"/>
        <end position="549"/>
    </location>
</feature>
<evidence type="ECO:0000256" key="11">
    <source>
        <dbReference type="ARBA" id="ARBA00078735"/>
    </source>
</evidence>
<gene>
    <name evidence="16" type="primary">EFNA4</name>
</gene>
<dbReference type="Ensembl" id="ENSCMUT00000031053.1">
    <property type="protein sequence ID" value="ENSCMUP00000032822.1"/>
    <property type="gene ID" value="ENSCMUG00000019554.1"/>
</dbReference>
<dbReference type="CDD" id="cd10425">
    <property type="entry name" value="Ephrin-A_Ectodomain"/>
    <property type="match status" value="1"/>
</dbReference>
<comment type="subcellular location">
    <subcellularLocation>
        <location evidence="1">Cell membrane</location>
        <topology evidence="1">Lipid-anchor</topology>
        <topology evidence="1">GPI-anchor</topology>
    </subcellularLocation>
</comment>
<dbReference type="GO" id="GO:0046875">
    <property type="term" value="F:ephrin receptor binding"/>
    <property type="evidence" value="ECO:0007669"/>
    <property type="project" value="InterPro"/>
</dbReference>
<keyword evidence="7" id="KW-0325">Glycoprotein</keyword>
<evidence type="ECO:0000256" key="9">
    <source>
        <dbReference type="ARBA" id="ARBA00056022"/>
    </source>
</evidence>
<reference evidence="16" key="2">
    <citation type="submission" date="2025-08" db="UniProtKB">
        <authorList>
            <consortium name="Ensembl"/>
        </authorList>
    </citation>
    <scope>IDENTIFICATION</scope>
</reference>
<protein>
    <recommendedName>
        <fullName evidence="10">Ephrin-A4</fullName>
    </recommendedName>
    <alternativeName>
        <fullName evidence="11">EPH-related receptor tyrosine kinase ligand 4</fullName>
    </alternativeName>
</protein>
<comment type="function">
    <text evidence="9">Cell surface GPI-bound ligand for Eph receptors, a family of receptor tyrosine kinases which are crucial for migration, repulsion and adhesion during neuronal, vascular and epithelial development. Binds promiscuously Eph receptors residing on adjacent cells, leading to contact-dependent bidirectional signaling into neighboring cells. May play a role in the interaction between activated B-lymphocytes and dendritic cells in tonsils.</text>
</comment>
<keyword evidence="3" id="KW-0336">GPI-anchor</keyword>
<evidence type="ECO:0000256" key="1">
    <source>
        <dbReference type="ARBA" id="ARBA00004609"/>
    </source>
</evidence>
<dbReference type="GO" id="GO:0005886">
    <property type="term" value="C:plasma membrane"/>
    <property type="evidence" value="ECO:0007669"/>
    <property type="project" value="UniProtKB-SubCell"/>
</dbReference>
<evidence type="ECO:0000256" key="14">
    <source>
        <dbReference type="SAM" id="MobiDB-lite"/>
    </source>
</evidence>
<evidence type="ECO:0000256" key="13">
    <source>
        <dbReference type="RuleBase" id="RU004375"/>
    </source>
</evidence>
<dbReference type="PROSITE" id="PS51551">
    <property type="entry name" value="EPHRIN_RBD_2"/>
    <property type="match status" value="1"/>
</dbReference>
<evidence type="ECO:0000256" key="4">
    <source>
        <dbReference type="ARBA" id="ARBA00022729"/>
    </source>
</evidence>
<name>A0A8U7NYW7_CORMO</name>
<keyword evidence="2" id="KW-1003">Cell membrane</keyword>
<keyword evidence="4" id="KW-0732">Signal</keyword>
<dbReference type="OMA" id="SPRRACL"/>
<dbReference type="PROSITE" id="PS01299">
    <property type="entry name" value="EPHRIN_RBD_1"/>
    <property type="match status" value="1"/>
</dbReference>
<dbReference type="InterPro" id="IPR008972">
    <property type="entry name" value="Cupredoxin"/>
</dbReference>
<keyword evidence="5 13" id="KW-0472">Membrane</keyword>
<dbReference type="PANTHER" id="PTHR11304:SF42">
    <property type="entry name" value="EPHRIN-A4"/>
    <property type="match status" value="1"/>
</dbReference>
<dbReference type="GO" id="GO:0048013">
    <property type="term" value="P:ephrin receptor signaling pathway"/>
    <property type="evidence" value="ECO:0007669"/>
    <property type="project" value="InterPro"/>
</dbReference>
<feature type="compositionally biased region" description="Low complexity" evidence="14">
    <location>
        <begin position="338"/>
        <end position="349"/>
    </location>
</feature>
<dbReference type="GO" id="GO:0098552">
    <property type="term" value="C:side of membrane"/>
    <property type="evidence" value="ECO:0007669"/>
    <property type="project" value="UniProtKB-KW"/>
</dbReference>
<proteinExistence type="inferred from homology"/>
<feature type="domain" description="Ephrin RBD" evidence="15">
    <location>
        <begin position="386"/>
        <end position="518"/>
    </location>
</feature>
<keyword evidence="8" id="KW-0449">Lipoprotein</keyword>
<evidence type="ECO:0000256" key="5">
    <source>
        <dbReference type="ARBA" id="ARBA00023136"/>
    </source>
</evidence>
<evidence type="ECO:0000313" key="17">
    <source>
        <dbReference type="Proteomes" id="UP000694553"/>
    </source>
</evidence>
<reference evidence="16" key="3">
    <citation type="submission" date="2025-09" db="UniProtKB">
        <authorList>
            <consortium name="Ensembl"/>
        </authorList>
    </citation>
    <scope>IDENTIFICATION</scope>
</reference>
<feature type="disulfide bond" evidence="12">
    <location>
        <begin position="419"/>
        <end position="459"/>
    </location>
</feature>
<evidence type="ECO:0000256" key="3">
    <source>
        <dbReference type="ARBA" id="ARBA00022622"/>
    </source>
</evidence>
<sequence length="669" mass="70667">MRMDTCVCKTVTHMGTHMGRSCCTQGHVHVQGCYTHRHTHGQELLHTGTRACARTAWWAGTEMSHMSTCVYRSCSEGTRVCKSCLVGRDTRGQQLPRTWAHACARTGLCAWLRVSKSCSWAQTPVGRRCLVGPGTRVCESCPVCTDRCPHPRAPQGPAGVGAGECRCPTRAGRWARGATAAAGAGPGAVPGWGGVCQGTGLGRSCRSQGRCRWMPEVLVGAGARDAVAGVADPRCPGSVGPGAGRYSQYRVGVGLGEVPGSCQGYRSRWMLAIPGGAGLGRGCRCRSWCRWMPPVPAGGELPVSMPVPVGAGAARQGLMALGEVAGRRRGGIGPKLSGRAGPCRASPGRPARRPPPPPAAGGAMRPAPLLGLLLWAPLLWAPPVRGFRHGVHWNGSNPRFLRDDYSIQVAINDYLDIYCPHYEGAVPAGRAETFTLFMVDREGYRGCYETPGAFKRWECNRPRAPFGPVRFSEKIQRFTPFSLGFEFQPGETYYYISVPSPESAGRCLKLRVTVCCRGTTPEPVTEVPNSQPRGRGGPEGEYGGVGELGGRGPARTDHCFCPGRCGACPGHRGPITALHPVPGARAPGPALDLTPALPVAGGWAPLPQRRFQTLPHSHPPQARGAAPGHDPPAGPPQSRAEPGAPGWKVRGSGGSGAVGEHPPAALKHP</sequence>
<keyword evidence="17" id="KW-1185">Reference proteome</keyword>
<dbReference type="PANTHER" id="PTHR11304">
    <property type="entry name" value="EPHRIN"/>
    <property type="match status" value="1"/>
</dbReference>
<evidence type="ECO:0000259" key="15">
    <source>
        <dbReference type="PROSITE" id="PS51551"/>
    </source>
</evidence>
<dbReference type="InterPro" id="IPR001799">
    <property type="entry name" value="Ephrin_RBD"/>
</dbReference>
<comment type="caution">
    <text evidence="12">Lacks conserved residue(s) required for the propagation of feature annotation.</text>
</comment>